<dbReference type="STRING" id="6669.E9HPY0"/>
<dbReference type="FunFam" id="3.40.50.800:FF:000008">
    <property type="entry name" value="histidine--tRNA ligase, cytoplasmic isoform X1"/>
    <property type="match status" value="1"/>
</dbReference>
<dbReference type="Gene3D" id="1.10.287.10">
    <property type="entry name" value="S15/NS1, RNA-binding"/>
    <property type="match status" value="1"/>
</dbReference>
<name>E9HPY0_DAPPU</name>
<dbReference type="InterPro" id="IPR036621">
    <property type="entry name" value="Anticodon-bd_dom_sf"/>
</dbReference>
<feature type="transmembrane region" description="Helical" evidence="11">
    <location>
        <begin position="334"/>
        <end position="354"/>
    </location>
</feature>
<gene>
    <name evidence="14" type="ORF">DAPPUDRAFT_219129</name>
</gene>
<feature type="domain" description="Aminoacyl-transfer RNA synthetases class-II family profile" evidence="12">
    <location>
        <begin position="88"/>
        <end position="413"/>
    </location>
</feature>
<dbReference type="PhylomeDB" id="E9HPY0"/>
<dbReference type="OrthoDB" id="1906957at2759"/>
<evidence type="ECO:0000256" key="8">
    <source>
        <dbReference type="ARBA" id="ARBA00023146"/>
    </source>
</evidence>
<dbReference type="GO" id="GO:0005829">
    <property type="term" value="C:cytosol"/>
    <property type="evidence" value="ECO:0000318"/>
    <property type="project" value="GO_Central"/>
</dbReference>
<protein>
    <recommendedName>
        <fullName evidence="2">histidine--tRNA ligase</fullName>
        <ecNumber evidence="2">6.1.1.21</ecNumber>
    </recommendedName>
</protein>
<keyword evidence="5" id="KW-0547">Nucleotide-binding</keyword>
<evidence type="ECO:0000256" key="9">
    <source>
        <dbReference type="ARBA" id="ARBA00047639"/>
    </source>
</evidence>
<dbReference type="InterPro" id="IPR004154">
    <property type="entry name" value="Anticodon-bd"/>
</dbReference>
<evidence type="ECO:0000256" key="5">
    <source>
        <dbReference type="ARBA" id="ARBA00022741"/>
    </source>
</evidence>
<evidence type="ECO:0000259" key="13">
    <source>
        <dbReference type="PROSITE" id="PS51185"/>
    </source>
</evidence>
<dbReference type="PROSITE" id="PS50862">
    <property type="entry name" value="AA_TRNA_LIGASE_II"/>
    <property type="match status" value="1"/>
</dbReference>
<dbReference type="Pfam" id="PF00458">
    <property type="entry name" value="WHEP-TRS"/>
    <property type="match status" value="1"/>
</dbReference>
<accession>E9HPY0</accession>
<evidence type="ECO:0000256" key="10">
    <source>
        <dbReference type="PIRSR" id="PIRSR001549-1"/>
    </source>
</evidence>
<dbReference type="AlphaFoldDB" id="E9HPY0"/>
<keyword evidence="11" id="KW-1133">Transmembrane helix</keyword>
<dbReference type="InterPro" id="IPR045864">
    <property type="entry name" value="aa-tRNA-synth_II/BPL/LPL"/>
</dbReference>
<dbReference type="PANTHER" id="PTHR11476:SF7">
    <property type="entry name" value="HISTIDINE--TRNA LIGASE"/>
    <property type="match status" value="1"/>
</dbReference>
<comment type="catalytic activity">
    <reaction evidence="9">
        <text>tRNA(His) + L-histidine + ATP = L-histidyl-tRNA(His) + AMP + diphosphate + H(+)</text>
        <dbReference type="Rhea" id="RHEA:17313"/>
        <dbReference type="Rhea" id="RHEA-COMP:9665"/>
        <dbReference type="Rhea" id="RHEA-COMP:9689"/>
        <dbReference type="ChEBI" id="CHEBI:15378"/>
        <dbReference type="ChEBI" id="CHEBI:30616"/>
        <dbReference type="ChEBI" id="CHEBI:33019"/>
        <dbReference type="ChEBI" id="CHEBI:57595"/>
        <dbReference type="ChEBI" id="CHEBI:78442"/>
        <dbReference type="ChEBI" id="CHEBI:78527"/>
        <dbReference type="ChEBI" id="CHEBI:456215"/>
        <dbReference type="EC" id="6.1.1.21"/>
    </reaction>
</comment>
<dbReference type="HOGENOM" id="CLU_025113_4_2_1"/>
<dbReference type="InterPro" id="IPR009068">
    <property type="entry name" value="uS15_NS1_RNA-bd_sf"/>
</dbReference>
<feature type="binding site" evidence="10">
    <location>
        <position position="161"/>
    </location>
    <ligand>
        <name>L-histidine</name>
        <dbReference type="ChEBI" id="CHEBI:57595"/>
    </ligand>
</feature>
<dbReference type="InParanoid" id="E9HPY0"/>
<evidence type="ECO:0000256" key="4">
    <source>
        <dbReference type="ARBA" id="ARBA00022598"/>
    </source>
</evidence>
<feature type="domain" description="WHEP-TRS" evidence="13">
    <location>
        <begin position="4"/>
        <end position="60"/>
    </location>
</feature>
<dbReference type="FunCoup" id="E9HPY0">
    <property type="interactions" value="2317"/>
</dbReference>
<dbReference type="SUPFAM" id="SSF47060">
    <property type="entry name" value="S15/NS1 RNA-binding domain"/>
    <property type="match status" value="1"/>
</dbReference>
<dbReference type="SUPFAM" id="SSF55681">
    <property type="entry name" value="Class II aaRS and biotin synthetases"/>
    <property type="match status" value="1"/>
</dbReference>
<dbReference type="Gene3D" id="3.40.50.800">
    <property type="entry name" value="Anticodon-binding domain"/>
    <property type="match status" value="1"/>
</dbReference>
<evidence type="ECO:0000256" key="11">
    <source>
        <dbReference type="SAM" id="Phobius"/>
    </source>
</evidence>
<dbReference type="FunFam" id="3.30.930.10:FF:000021">
    <property type="entry name" value="Probable histidine--tRNA ligase, mitochondrial"/>
    <property type="match status" value="1"/>
</dbReference>
<dbReference type="SUPFAM" id="SSF52954">
    <property type="entry name" value="Class II aaRS ABD-related"/>
    <property type="match status" value="1"/>
</dbReference>
<dbReference type="eggNOG" id="KOG1936">
    <property type="taxonomic scope" value="Eukaryota"/>
</dbReference>
<dbReference type="KEGG" id="dpx:DAPPUDRAFT_219129"/>
<evidence type="ECO:0000259" key="12">
    <source>
        <dbReference type="PROSITE" id="PS50862"/>
    </source>
</evidence>
<dbReference type="GO" id="GO:0032543">
    <property type="term" value="P:mitochondrial translation"/>
    <property type="evidence" value="ECO:0000318"/>
    <property type="project" value="GO_Central"/>
</dbReference>
<evidence type="ECO:0000256" key="1">
    <source>
        <dbReference type="ARBA" id="ARBA00008226"/>
    </source>
</evidence>
<keyword evidence="15" id="KW-1185">Reference proteome</keyword>
<feature type="binding site" evidence="10">
    <location>
        <begin position="334"/>
        <end position="335"/>
    </location>
    <ligand>
        <name>L-histidine</name>
        <dbReference type="ChEBI" id="CHEBI:57595"/>
    </ligand>
</feature>
<dbReference type="SMART" id="SM00991">
    <property type="entry name" value="WHEP-TRS"/>
    <property type="match status" value="1"/>
</dbReference>
<dbReference type="Pfam" id="PF03129">
    <property type="entry name" value="HGTP_anticodon"/>
    <property type="match status" value="1"/>
</dbReference>
<dbReference type="InterPro" id="IPR015807">
    <property type="entry name" value="His-tRNA-ligase"/>
</dbReference>
<dbReference type="EMBL" id="GL732712">
    <property type="protein sequence ID" value="EFX66208.1"/>
    <property type="molecule type" value="Genomic_DNA"/>
</dbReference>
<dbReference type="InterPro" id="IPR000738">
    <property type="entry name" value="WHEP-TRS_dom"/>
</dbReference>
<evidence type="ECO:0000256" key="2">
    <source>
        <dbReference type="ARBA" id="ARBA00012815"/>
    </source>
</evidence>
<dbReference type="GO" id="GO:0003723">
    <property type="term" value="F:RNA binding"/>
    <property type="evidence" value="ECO:0000318"/>
    <property type="project" value="GO_Central"/>
</dbReference>
<evidence type="ECO:0000256" key="7">
    <source>
        <dbReference type="ARBA" id="ARBA00022917"/>
    </source>
</evidence>
<dbReference type="Pfam" id="PF13393">
    <property type="entry name" value="tRNA-synt_His"/>
    <property type="match status" value="1"/>
</dbReference>
<dbReference type="Proteomes" id="UP000000305">
    <property type="component" value="Unassembled WGS sequence"/>
</dbReference>
<dbReference type="CDD" id="cd00773">
    <property type="entry name" value="HisRS-like_core"/>
    <property type="match status" value="1"/>
</dbReference>
<dbReference type="NCBIfam" id="TIGR00442">
    <property type="entry name" value="hisS"/>
    <property type="match status" value="1"/>
</dbReference>
<dbReference type="PIRSF" id="PIRSF001549">
    <property type="entry name" value="His-tRNA_synth"/>
    <property type="match status" value="1"/>
</dbReference>
<keyword evidence="8" id="KW-0030">Aminoacyl-tRNA synthetase</keyword>
<dbReference type="GO" id="GO:0004821">
    <property type="term" value="F:histidine-tRNA ligase activity"/>
    <property type="evidence" value="ECO:0000318"/>
    <property type="project" value="GO_Central"/>
</dbReference>
<keyword evidence="6" id="KW-0067">ATP-binding</keyword>
<reference evidence="14 15" key="1">
    <citation type="journal article" date="2011" name="Science">
        <title>The ecoresponsive genome of Daphnia pulex.</title>
        <authorList>
            <person name="Colbourne J.K."/>
            <person name="Pfrender M.E."/>
            <person name="Gilbert D."/>
            <person name="Thomas W.K."/>
            <person name="Tucker A."/>
            <person name="Oakley T.H."/>
            <person name="Tokishita S."/>
            <person name="Aerts A."/>
            <person name="Arnold G.J."/>
            <person name="Basu M.K."/>
            <person name="Bauer D.J."/>
            <person name="Caceres C.E."/>
            <person name="Carmel L."/>
            <person name="Casola C."/>
            <person name="Choi J.H."/>
            <person name="Detter J.C."/>
            <person name="Dong Q."/>
            <person name="Dusheyko S."/>
            <person name="Eads B.D."/>
            <person name="Frohlich T."/>
            <person name="Geiler-Samerotte K.A."/>
            <person name="Gerlach D."/>
            <person name="Hatcher P."/>
            <person name="Jogdeo S."/>
            <person name="Krijgsveld J."/>
            <person name="Kriventseva E.V."/>
            <person name="Kultz D."/>
            <person name="Laforsch C."/>
            <person name="Lindquist E."/>
            <person name="Lopez J."/>
            <person name="Manak J.R."/>
            <person name="Muller J."/>
            <person name="Pangilinan J."/>
            <person name="Patwardhan R.P."/>
            <person name="Pitluck S."/>
            <person name="Pritham E.J."/>
            <person name="Rechtsteiner A."/>
            <person name="Rho M."/>
            <person name="Rogozin I.B."/>
            <person name="Sakarya O."/>
            <person name="Salamov A."/>
            <person name="Schaack S."/>
            <person name="Shapiro H."/>
            <person name="Shiga Y."/>
            <person name="Skalitzky C."/>
            <person name="Smith Z."/>
            <person name="Souvorov A."/>
            <person name="Sung W."/>
            <person name="Tang Z."/>
            <person name="Tsuchiya D."/>
            <person name="Tu H."/>
            <person name="Vos H."/>
            <person name="Wang M."/>
            <person name="Wolf Y.I."/>
            <person name="Yamagata H."/>
            <person name="Yamada T."/>
            <person name="Ye Y."/>
            <person name="Shaw J.R."/>
            <person name="Andrews J."/>
            <person name="Crease T.J."/>
            <person name="Tang H."/>
            <person name="Lucas S.M."/>
            <person name="Robertson H.M."/>
            <person name="Bork P."/>
            <person name="Koonin E.V."/>
            <person name="Zdobnov E.M."/>
            <person name="Grigoriev I.V."/>
            <person name="Lynch M."/>
            <person name="Boore J.L."/>
        </authorList>
    </citation>
    <scope>NUCLEOTIDE SEQUENCE [LARGE SCALE GENOMIC DNA]</scope>
</reference>
<evidence type="ECO:0000313" key="15">
    <source>
        <dbReference type="Proteomes" id="UP000000305"/>
    </source>
</evidence>
<dbReference type="PANTHER" id="PTHR11476">
    <property type="entry name" value="HISTIDYL-TRNA SYNTHETASE"/>
    <property type="match status" value="1"/>
</dbReference>
<organism evidence="14 15">
    <name type="scientific">Daphnia pulex</name>
    <name type="common">Water flea</name>
    <dbReference type="NCBI Taxonomy" id="6669"/>
    <lineage>
        <taxon>Eukaryota</taxon>
        <taxon>Metazoa</taxon>
        <taxon>Ecdysozoa</taxon>
        <taxon>Arthropoda</taxon>
        <taxon>Crustacea</taxon>
        <taxon>Branchiopoda</taxon>
        <taxon>Diplostraca</taxon>
        <taxon>Cladocera</taxon>
        <taxon>Anomopoda</taxon>
        <taxon>Daphniidae</taxon>
        <taxon>Daphnia</taxon>
    </lineage>
</organism>
<dbReference type="PROSITE" id="PS51185">
    <property type="entry name" value="WHEP_TRS_2"/>
    <property type="match status" value="1"/>
</dbReference>
<dbReference type="InterPro" id="IPR004516">
    <property type="entry name" value="HisRS/HisZ"/>
</dbReference>
<keyword evidence="3" id="KW-0963">Cytoplasm</keyword>
<keyword evidence="7" id="KW-0648">Protein biosynthesis</keyword>
<dbReference type="OMA" id="CGGGNFK"/>
<dbReference type="GO" id="GO:0005739">
    <property type="term" value="C:mitochondrion"/>
    <property type="evidence" value="ECO:0000318"/>
    <property type="project" value="GO_Central"/>
</dbReference>
<keyword evidence="4" id="KW-0436">Ligase</keyword>
<dbReference type="InterPro" id="IPR033656">
    <property type="entry name" value="HisRS_anticodon"/>
</dbReference>
<sequence length="525" mass="59204">MADAGKSIADQIKEQGEIVRKLKAEKAGIDKITEEVSKLLALKAQQGSDKDEKSSGKFVLKTAKGTRDFNPRQMVIRQQAFDKIIACFKRHGAETLDTPVFELKEVLTGKYGEDSKLIYDLADQGGEILSLRYDLTVPFARFLAMNKVGSIKRYQLGKVYRRDNPAMTKGRFREFFQCDFDIAGPTDPMIPDVECVRVVTEILDSLDLSEHIVKINHRKILDGLFEACGVPDTQFRAICSSVDKLDKSPWEEVRKEMTDEKGLAPEKADQIGQYVLRSGQDDLVEQLLADPKLSLSKSAIEGLEALKLFFRYAELYGVKKRVKFDMSLARGLDYYTGIIYEAVLTSILYIFLYIKRQSYFISIFLLDQNPEEGVGSIAGGGRYDNLVALFDPKAKAVPCVGVSIGIERILAILENREANLKLRTVETQVYVAAAQKNLLEERMKICAELWDKEIKTEMSYKANPKLLGQLQTCEEQGIPWAIIIGQSELEKGVVKLRHVPSRQEEEIERSKLTDVLKHKLNASIV</sequence>
<dbReference type="GO" id="GO:0005524">
    <property type="term" value="F:ATP binding"/>
    <property type="evidence" value="ECO:0007669"/>
    <property type="project" value="UniProtKB-KW"/>
</dbReference>
<evidence type="ECO:0000256" key="6">
    <source>
        <dbReference type="ARBA" id="ARBA00022840"/>
    </source>
</evidence>
<comment type="similarity">
    <text evidence="1">Belongs to the class-II aminoacyl-tRNA synthetase family.</text>
</comment>
<evidence type="ECO:0000256" key="3">
    <source>
        <dbReference type="ARBA" id="ARBA00022490"/>
    </source>
</evidence>
<feature type="binding site" evidence="10">
    <location>
        <position position="330"/>
    </location>
    <ligand>
        <name>L-histidine</name>
        <dbReference type="ChEBI" id="CHEBI:57595"/>
    </ligand>
</feature>
<dbReference type="GO" id="GO:0006427">
    <property type="term" value="P:histidyl-tRNA aminoacylation"/>
    <property type="evidence" value="ECO:0000318"/>
    <property type="project" value="GO_Central"/>
</dbReference>
<keyword evidence="11" id="KW-0472">Membrane</keyword>
<proteinExistence type="inferred from homology"/>
<feature type="binding site" evidence="10">
    <location>
        <position position="177"/>
    </location>
    <ligand>
        <name>L-histidine</name>
        <dbReference type="ChEBI" id="CHEBI:57595"/>
    </ligand>
</feature>
<dbReference type="Gene3D" id="3.30.930.10">
    <property type="entry name" value="Bira Bifunctional Protein, Domain 2"/>
    <property type="match status" value="1"/>
</dbReference>
<dbReference type="InterPro" id="IPR041715">
    <property type="entry name" value="HisRS-like_core"/>
</dbReference>
<dbReference type="InterPro" id="IPR006195">
    <property type="entry name" value="aa-tRNA-synth_II"/>
</dbReference>
<keyword evidence="11" id="KW-0812">Transmembrane</keyword>
<evidence type="ECO:0000313" key="14">
    <source>
        <dbReference type="EMBL" id="EFX66208.1"/>
    </source>
</evidence>
<feature type="binding site" evidence="10">
    <location>
        <begin position="134"/>
        <end position="136"/>
    </location>
    <ligand>
        <name>L-histidine</name>
        <dbReference type="ChEBI" id="CHEBI:57595"/>
    </ligand>
</feature>
<dbReference type="CDD" id="cd00859">
    <property type="entry name" value="HisRS_anticodon"/>
    <property type="match status" value="1"/>
</dbReference>
<feature type="binding site" evidence="10">
    <location>
        <position position="181"/>
    </location>
    <ligand>
        <name>L-histidine</name>
        <dbReference type="ChEBI" id="CHEBI:57595"/>
    </ligand>
</feature>
<dbReference type="EC" id="6.1.1.21" evidence="2"/>